<dbReference type="EMBL" id="CP020465">
    <property type="protein sequence ID" value="ASP48863.1"/>
    <property type="molecule type" value="Genomic_DNA"/>
</dbReference>
<dbReference type="OrthoDB" id="7855297at2"/>
<dbReference type="PANTHER" id="PTHR36978:SF4">
    <property type="entry name" value="P-LOOP CONTAINING NUCLEOSIDE TRIPHOSPHATE HYDROLASE PROTEIN"/>
    <property type="match status" value="1"/>
</dbReference>
<dbReference type="Gene3D" id="3.40.50.300">
    <property type="entry name" value="P-loop containing nucleotide triphosphate hydrolases"/>
    <property type="match status" value="1"/>
</dbReference>
<dbReference type="PANTHER" id="PTHR36978">
    <property type="entry name" value="P-LOOP CONTAINING NUCLEOTIDE TRIPHOSPHATE HYDROLASE"/>
    <property type="match status" value="1"/>
</dbReference>
<evidence type="ECO:0000313" key="1">
    <source>
        <dbReference type="EMBL" id="ASP48863.1"/>
    </source>
</evidence>
<keyword evidence="2" id="KW-1185">Reference proteome</keyword>
<dbReference type="InterPro" id="IPR027417">
    <property type="entry name" value="P-loop_NTPase"/>
</dbReference>
<dbReference type="InterPro" id="IPR040632">
    <property type="entry name" value="Sulfotransfer_4"/>
</dbReference>
<dbReference type="KEGG" id="cber:B5D82_14465"/>
<protein>
    <submittedName>
        <fullName evidence="1">Sulfotransferase family protein</fullName>
    </submittedName>
</protein>
<dbReference type="AlphaFoldDB" id="A0A222GB45"/>
<sequence>MMTKVFIIGLPRTGTTSVCAAMLELGFRVAHTAYTDRSFVEAQVIADTPIFCDYQLLDKAYPDAKFIYLTRTMDKWLPSIQQLLARMHSNLIRDDGGFNPIIKRCYQEIFAPYNLENIHNIEFLAQCYQQHERQVRAYFQDRENDLLSIDISDSHSYTELLCFLGKDKETKGLNFKKLNVGGKVTAWKDIKNKLKVDSTNKGRVTKLPYL</sequence>
<dbReference type="GO" id="GO:0016740">
    <property type="term" value="F:transferase activity"/>
    <property type="evidence" value="ECO:0007669"/>
    <property type="project" value="UniProtKB-KW"/>
</dbReference>
<gene>
    <name evidence="1" type="ORF">B5D82_14465</name>
</gene>
<reference evidence="1 2" key="1">
    <citation type="submission" date="2017-08" db="EMBL/GenBank/DDBJ databases">
        <title>Complete genome of Colwellia sp. NB097-1, a psychrophile bacterium ioslated from Bering Sea.</title>
        <authorList>
            <person name="Chen X."/>
        </authorList>
    </citation>
    <scope>NUCLEOTIDE SEQUENCE [LARGE SCALE GENOMIC DNA]</scope>
    <source>
        <strain evidence="1 2">NB097-1</strain>
    </source>
</reference>
<dbReference type="SUPFAM" id="SSF52540">
    <property type="entry name" value="P-loop containing nucleoside triphosphate hydrolases"/>
    <property type="match status" value="1"/>
</dbReference>
<dbReference type="Pfam" id="PF17784">
    <property type="entry name" value="Sulfotransfer_4"/>
    <property type="match status" value="2"/>
</dbReference>
<dbReference type="Proteomes" id="UP000202259">
    <property type="component" value="Chromosome"/>
</dbReference>
<accession>A0A222GB45</accession>
<name>A0A222GB45_9GAMM</name>
<keyword evidence="1" id="KW-0808">Transferase</keyword>
<proteinExistence type="predicted"/>
<evidence type="ECO:0000313" key="2">
    <source>
        <dbReference type="Proteomes" id="UP000202259"/>
    </source>
</evidence>
<organism evidence="1 2">
    <name type="scientific">Cognaticolwellia beringensis</name>
    <dbReference type="NCBI Taxonomy" id="1967665"/>
    <lineage>
        <taxon>Bacteria</taxon>
        <taxon>Pseudomonadati</taxon>
        <taxon>Pseudomonadota</taxon>
        <taxon>Gammaproteobacteria</taxon>
        <taxon>Alteromonadales</taxon>
        <taxon>Colwelliaceae</taxon>
        <taxon>Cognaticolwellia</taxon>
    </lineage>
</organism>